<dbReference type="InterPro" id="IPR045428">
    <property type="entry name" value="EACC1"/>
</dbReference>
<evidence type="ECO:0000313" key="2">
    <source>
        <dbReference type="Proteomes" id="UP000642284"/>
    </source>
</evidence>
<keyword evidence="2" id="KW-1185">Reference proteome</keyword>
<reference evidence="1 2" key="1">
    <citation type="submission" date="2020-08" db="EMBL/GenBank/DDBJ databases">
        <title>Genemic of Streptomyces polyaspartic.</title>
        <authorList>
            <person name="Liu W."/>
        </authorList>
    </citation>
    <scope>NUCLEOTIDE SEQUENCE [LARGE SCALE GENOMIC DNA]</scope>
    <source>
        <strain evidence="1 2">TRM66268-LWL</strain>
    </source>
</reference>
<accession>A0ABR7SL99</accession>
<dbReference type="RefSeq" id="WP_187816068.1">
    <property type="nucleotide sequence ID" value="NZ_JACTVJ010000011.1"/>
</dbReference>
<name>A0ABR7SL99_9ACTN</name>
<proteinExistence type="predicted"/>
<protein>
    <submittedName>
        <fullName evidence="1">Uncharacterized protein</fullName>
    </submittedName>
</protein>
<gene>
    <name evidence="1" type="ORF">H9Y04_24090</name>
</gene>
<evidence type="ECO:0000313" key="1">
    <source>
        <dbReference type="EMBL" id="MBC9715629.1"/>
    </source>
</evidence>
<sequence>MREVLVELADPGHEADPEETLRSLLRWVRDDESLTATVRADFAAGARTAPGQMGGGAFDLVQFAVTGGLSTASLVLSVLQWQVARRRAPALVLRRGELTVEVTPEGARDEETVRKVIALLDQQHTAAAVTGGDGDGGAA</sequence>
<dbReference type="EMBL" id="JACTVJ010000011">
    <property type="protein sequence ID" value="MBC9715629.1"/>
    <property type="molecule type" value="Genomic_DNA"/>
</dbReference>
<comment type="caution">
    <text evidence="1">The sequence shown here is derived from an EMBL/GenBank/DDBJ whole genome shotgun (WGS) entry which is preliminary data.</text>
</comment>
<organism evidence="1 2">
    <name type="scientific">Streptomyces polyasparticus</name>
    <dbReference type="NCBI Taxonomy" id="2767826"/>
    <lineage>
        <taxon>Bacteria</taxon>
        <taxon>Bacillati</taxon>
        <taxon>Actinomycetota</taxon>
        <taxon>Actinomycetes</taxon>
        <taxon>Kitasatosporales</taxon>
        <taxon>Streptomycetaceae</taxon>
        <taxon>Streptomyces</taxon>
    </lineage>
</organism>
<dbReference type="Proteomes" id="UP000642284">
    <property type="component" value="Unassembled WGS sequence"/>
</dbReference>
<dbReference type="Pfam" id="PF19953">
    <property type="entry name" value="EACC1"/>
    <property type="match status" value="1"/>
</dbReference>